<reference evidence="1 2" key="1">
    <citation type="submission" date="2011-06" db="EMBL/GenBank/DDBJ databases">
        <title>Small but sufficient: a novel Rhodococcus phage RRH1.</title>
        <authorList>
            <person name="Petrovski S."/>
        </authorList>
    </citation>
    <scope>NUCLEOTIDE SEQUENCE [LARGE SCALE GENOMIC DNA]</scope>
</reference>
<evidence type="ECO:0008006" key="3">
    <source>
        <dbReference type="Google" id="ProtNLM"/>
    </source>
</evidence>
<name>G9FGV9_9CAUD</name>
<dbReference type="KEGG" id="vg:11541241"/>
<dbReference type="RefSeq" id="YP_005087038.1">
    <property type="nucleotide sequence ID" value="NC_016651.1"/>
</dbReference>
<evidence type="ECO:0000313" key="2">
    <source>
        <dbReference type="Proteomes" id="UP000005428"/>
    </source>
</evidence>
<evidence type="ECO:0000313" key="1">
    <source>
        <dbReference type="EMBL" id="AEV51848.1"/>
    </source>
</evidence>
<dbReference type="GeneID" id="11541241"/>
<keyword evidence="2" id="KW-1185">Reference proteome</keyword>
<proteinExistence type="predicted"/>
<dbReference type="Proteomes" id="UP000005428">
    <property type="component" value="Segment"/>
</dbReference>
<protein>
    <recommendedName>
        <fullName evidence="3">Minor tail protein</fullName>
    </recommendedName>
</protein>
<accession>G9FGV9</accession>
<organism evidence="1 2">
    <name type="scientific">Rhodococcus phage RRH1</name>
    <dbReference type="NCBI Taxonomy" id="1109717"/>
    <lineage>
        <taxon>Viruses</taxon>
        <taxon>Duplodnaviria</taxon>
        <taxon>Heunggongvirae</taxon>
        <taxon>Uroviricota</taxon>
        <taxon>Caudoviricetes</taxon>
        <taxon>Caudoviricetes incertae sedis</taxon>
        <taxon>Edwardsroadvirus</taxon>
        <taxon>Edwardsroadvirus RRH1</taxon>
    </lineage>
</organism>
<sequence>MSNYNPQPDIWIDGGMIRSTPVYVDGSPRVDHSTPTLIESFAIEWGRDNPWQQPDAATLRFVMFDPTGDWLQRIRNRNAIGKPVAILTRINGADYTVFRGWTTDVDAEQDRGHTPDGWVDGWRVAVTVADPTAALGNIRIGAENWPVETMLTRAVKIRNRAAPAGIRQFYFDPNSNYPNGTTRAIELKDTDLAAVVRDFYTSFADQYAYHSHRNVVKRIPRKRLAITAFLRLVDVPGKLVAPGLGDWQDPAGSEDPLDTKPHPSATIDGSHVGAVLALGTDQLVDITRVECTWKNGPGGWADVTTVKQKPNSPDPQRTLAFQSWFGDGLQVDPVVNKTYEKAILETSLPNHPRITFDTRYTGGFQNWHQAECLLTPSEDVRTVFVTGSPFAAAFDQLPVYSPSGGRIEFADGHWRIDVDLTACSSSDPAPAPAWSAVNQSIDWVQNGNAWAFTPGTSWADLKWSNVTDVYPVD</sequence>
<dbReference type="OrthoDB" id="30040at10239"/>
<dbReference type="EMBL" id="JN116822">
    <property type="protein sequence ID" value="AEV51848.1"/>
    <property type="molecule type" value="Genomic_DNA"/>
</dbReference>